<dbReference type="InterPro" id="IPR020546">
    <property type="entry name" value="ATP_synth_F1_dsu/esu_N"/>
</dbReference>
<dbReference type="GO" id="GO:0012505">
    <property type="term" value="C:endomembrane system"/>
    <property type="evidence" value="ECO:0007669"/>
    <property type="project" value="UniProtKB-SubCell"/>
</dbReference>
<dbReference type="PANTHER" id="PTHR13822:SF10">
    <property type="entry name" value="ATP SYNTHASE EPSILON CHAIN, CHLOROPLASTIC"/>
    <property type="match status" value="1"/>
</dbReference>
<evidence type="ECO:0000313" key="13">
    <source>
        <dbReference type="Proteomes" id="UP000809273"/>
    </source>
</evidence>
<dbReference type="SUPFAM" id="SSF51344">
    <property type="entry name" value="Epsilon subunit of F1F0-ATP synthase N-terminal domain"/>
    <property type="match status" value="1"/>
</dbReference>
<reference evidence="12" key="2">
    <citation type="submission" date="2021-01" db="EMBL/GenBank/DDBJ databases">
        <authorList>
            <person name="Hahn C.R."/>
            <person name="Youssef N.H."/>
            <person name="Elshahed M."/>
        </authorList>
    </citation>
    <scope>NUCLEOTIDE SEQUENCE</scope>
    <source>
        <strain evidence="12">Zod_Metabat.24</strain>
    </source>
</reference>
<proteinExistence type="inferred from homology"/>
<sequence length="136" mass="15394">MGIQLDIITPDRIVASEEVDKVVCPGIDGEFGVLPGHVGLMTKLRIGEVNYYGIDTKREHYLVVTTGYVEVTKDKVTILPDWCIRSRDIDKVQTEIDLNKAEDIINNAEKETEEYIKAKDDYLLAKAILKLWDKIG</sequence>
<protein>
    <recommendedName>
        <fullName evidence="8">ATP synthase epsilon chain</fullName>
    </recommendedName>
    <alternativeName>
        <fullName evidence="8">ATP synthase F1 sector epsilon subunit</fullName>
    </alternativeName>
    <alternativeName>
        <fullName evidence="8">F-ATPase epsilon subunit</fullName>
    </alternativeName>
</protein>
<dbReference type="HAMAP" id="MF_00530">
    <property type="entry name" value="ATP_synth_epsil_bac"/>
    <property type="match status" value="1"/>
</dbReference>
<evidence type="ECO:0000256" key="5">
    <source>
        <dbReference type="ARBA" id="ARBA00023136"/>
    </source>
</evidence>
<comment type="caution">
    <text evidence="12">The sequence shown here is derived from an EMBL/GenBank/DDBJ whole genome shotgun (WGS) entry which is preliminary data.</text>
</comment>
<organism evidence="12 13">
    <name type="scientific">Candidatus Zymogenus saltonus</name>
    <dbReference type="NCBI Taxonomy" id="2844893"/>
    <lineage>
        <taxon>Bacteria</taxon>
        <taxon>Deltaproteobacteria</taxon>
        <taxon>Candidatus Zymogenia</taxon>
        <taxon>Candidatus Zymogeniales</taxon>
        <taxon>Candidatus Zymogenaceae</taxon>
        <taxon>Candidatus Zymogenus</taxon>
    </lineage>
</organism>
<dbReference type="GO" id="GO:0045259">
    <property type="term" value="C:proton-transporting ATP synthase complex"/>
    <property type="evidence" value="ECO:0007669"/>
    <property type="project" value="UniProtKB-KW"/>
</dbReference>
<feature type="coiled-coil region" evidence="10">
    <location>
        <begin position="91"/>
        <end position="121"/>
    </location>
</feature>
<comment type="subunit">
    <text evidence="8 9">F-type ATPases have 2 components, CF(1) - the catalytic core - and CF(0) - the membrane proton channel. CF(1) has five subunits: alpha(3), beta(3), gamma(1), delta(1), epsilon(1). CF(0) has three main subunits: a, b and c.</text>
</comment>
<keyword evidence="6 8" id="KW-0139">CF(1)</keyword>
<evidence type="ECO:0000259" key="11">
    <source>
        <dbReference type="Pfam" id="PF02823"/>
    </source>
</evidence>
<dbReference type="EMBL" id="JAFGIX010000052">
    <property type="protein sequence ID" value="MBN1573549.1"/>
    <property type="molecule type" value="Genomic_DNA"/>
</dbReference>
<name>A0A9D8KF05_9DELT</name>
<keyword evidence="7 8" id="KW-0066">ATP synthesis</keyword>
<dbReference type="CDD" id="cd12152">
    <property type="entry name" value="F1-ATPase_delta"/>
    <property type="match status" value="1"/>
</dbReference>
<evidence type="ECO:0000256" key="8">
    <source>
        <dbReference type="HAMAP-Rule" id="MF_00530"/>
    </source>
</evidence>
<evidence type="ECO:0000256" key="2">
    <source>
        <dbReference type="ARBA" id="ARBA00005712"/>
    </source>
</evidence>
<feature type="domain" description="ATP synthase F1 complex delta/epsilon subunit N-terminal" evidence="11">
    <location>
        <begin position="3"/>
        <end position="79"/>
    </location>
</feature>
<dbReference type="InterPro" id="IPR001469">
    <property type="entry name" value="ATP_synth_F1_dsu/esu"/>
</dbReference>
<accession>A0A9D8KF05</accession>
<dbReference type="InterPro" id="IPR036771">
    <property type="entry name" value="ATPsynth_dsu/esu_N"/>
</dbReference>
<dbReference type="Gene3D" id="2.60.15.10">
    <property type="entry name" value="F0F1 ATP synthase delta/epsilon subunit, N-terminal"/>
    <property type="match status" value="1"/>
</dbReference>
<evidence type="ECO:0000256" key="9">
    <source>
        <dbReference type="RuleBase" id="RU003656"/>
    </source>
</evidence>
<comment type="subcellular location">
    <subcellularLocation>
        <location evidence="8">Cell membrane</location>
        <topology evidence="8">Peripheral membrane protein</topology>
    </subcellularLocation>
    <subcellularLocation>
        <location evidence="1">Endomembrane system</location>
        <topology evidence="1">Peripheral membrane protein</topology>
    </subcellularLocation>
</comment>
<gene>
    <name evidence="8 12" type="primary">atpC</name>
    <name evidence="12" type="ORF">JW984_10175</name>
</gene>
<keyword evidence="8" id="KW-1003">Cell membrane</keyword>
<dbReference type="GO" id="GO:0046933">
    <property type="term" value="F:proton-transporting ATP synthase activity, rotational mechanism"/>
    <property type="evidence" value="ECO:0007669"/>
    <property type="project" value="UniProtKB-UniRule"/>
</dbReference>
<dbReference type="GO" id="GO:0005524">
    <property type="term" value="F:ATP binding"/>
    <property type="evidence" value="ECO:0007669"/>
    <property type="project" value="UniProtKB-UniRule"/>
</dbReference>
<dbReference type="Proteomes" id="UP000809273">
    <property type="component" value="Unassembled WGS sequence"/>
</dbReference>
<evidence type="ECO:0000256" key="4">
    <source>
        <dbReference type="ARBA" id="ARBA00023065"/>
    </source>
</evidence>
<reference evidence="12" key="1">
    <citation type="journal article" date="2021" name="Environ. Microbiol.">
        <title>Genomic characterization of three novel Desulfobacterota classes expand the metabolic and phylogenetic diversity of the phylum.</title>
        <authorList>
            <person name="Murphy C.L."/>
            <person name="Biggerstaff J."/>
            <person name="Eichhorn A."/>
            <person name="Ewing E."/>
            <person name="Shahan R."/>
            <person name="Soriano D."/>
            <person name="Stewart S."/>
            <person name="VanMol K."/>
            <person name="Walker R."/>
            <person name="Walters P."/>
            <person name="Elshahed M.S."/>
            <person name="Youssef N.H."/>
        </authorList>
    </citation>
    <scope>NUCLEOTIDE SEQUENCE</scope>
    <source>
        <strain evidence="12">Zod_Metabat.24</strain>
    </source>
</reference>
<dbReference type="GO" id="GO:0005886">
    <property type="term" value="C:plasma membrane"/>
    <property type="evidence" value="ECO:0007669"/>
    <property type="project" value="UniProtKB-SubCell"/>
</dbReference>
<dbReference type="NCBIfam" id="TIGR01216">
    <property type="entry name" value="ATP_synt_epsi"/>
    <property type="match status" value="1"/>
</dbReference>
<comment type="similarity">
    <text evidence="2 8 9">Belongs to the ATPase epsilon chain family.</text>
</comment>
<keyword evidence="8" id="KW-0375">Hydrogen ion transport</keyword>
<evidence type="ECO:0000313" key="12">
    <source>
        <dbReference type="EMBL" id="MBN1573549.1"/>
    </source>
</evidence>
<dbReference type="AlphaFoldDB" id="A0A9D8KF05"/>
<evidence type="ECO:0000256" key="6">
    <source>
        <dbReference type="ARBA" id="ARBA00023196"/>
    </source>
</evidence>
<keyword evidence="10" id="KW-0175">Coiled coil</keyword>
<keyword evidence="4 8" id="KW-0406">Ion transport</keyword>
<evidence type="ECO:0000256" key="3">
    <source>
        <dbReference type="ARBA" id="ARBA00022448"/>
    </source>
</evidence>
<evidence type="ECO:0000256" key="10">
    <source>
        <dbReference type="SAM" id="Coils"/>
    </source>
</evidence>
<evidence type="ECO:0000256" key="7">
    <source>
        <dbReference type="ARBA" id="ARBA00023310"/>
    </source>
</evidence>
<dbReference type="PANTHER" id="PTHR13822">
    <property type="entry name" value="ATP SYNTHASE DELTA/EPSILON CHAIN"/>
    <property type="match status" value="1"/>
</dbReference>
<comment type="function">
    <text evidence="8">Produces ATP from ADP in the presence of a proton gradient across the membrane.</text>
</comment>
<keyword evidence="5 8" id="KW-0472">Membrane</keyword>
<evidence type="ECO:0000256" key="1">
    <source>
        <dbReference type="ARBA" id="ARBA00004184"/>
    </source>
</evidence>
<dbReference type="Pfam" id="PF02823">
    <property type="entry name" value="ATP-synt_DE_N"/>
    <property type="match status" value="1"/>
</dbReference>
<keyword evidence="3 8" id="KW-0813">Transport</keyword>